<dbReference type="GO" id="GO:0016616">
    <property type="term" value="F:oxidoreductase activity, acting on the CH-OH group of donors, NAD or NADP as acceptor"/>
    <property type="evidence" value="ECO:0007669"/>
    <property type="project" value="TreeGrafter"/>
</dbReference>
<dbReference type="RefSeq" id="WP_245585631.1">
    <property type="nucleotide sequence ID" value="NZ_AUII01000008.1"/>
</dbReference>
<evidence type="ECO:0000256" key="1">
    <source>
        <dbReference type="ARBA" id="ARBA00006484"/>
    </source>
</evidence>
<dbReference type="PRINTS" id="PR00080">
    <property type="entry name" value="SDRFAMILY"/>
</dbReference>
<gene>
    <name evidence="4" type="ORF">PA7_06670</name>
</gene>
<dbReference type="InterPro" id="IPR020904">
    <property type="entry name" value="Sc_DH/Rdtase_CS"/>
</dbReference>
<dbReference type="SUPFAM" id="SSF51735">
    <property type="entry name" value="NAD(P)-binding Rossmann-fold domains"/>
    <property type="match status" value="1"/>
</dbReference>
<evidence type="ECO:0000259" key="3">
    <source>
        <dbReference type="SMART" id="SM00822"/>
    </source>
</evidence>
<dbReference type="PROSITE" id="PS00061">
    <property type="entry name" value="ADH_SHORT"/>
    <property type="match status" value="1"/>
</dbReference>
<keyword evidence="5" id="KW-1185">Reference proteome</keyword>
<feature type="domain" description="Ketoreductase" evidence="3">
    <location>
        <begin position="3"/>
        <end position="209"/>
    </location>
</feature>
<evidence type="ECO:0000313" key="4">
    <source>
        <dbReference type="EMBL" id="GEL16830.1"/>
    </source>
</evidence>
<dbReference type="PANTHER" id="PTHR42760">
    <property type="entry name" value="SHORT-CHAIN DEHYDROGENASES/REDUCTASES FAMILY MEMBER"/>
    <property type="match status" value="1"/>
</dbReference>
<accession>A0A511CW88</accession>
<comment type="similarity">
    <text evidence="1">Belongs to the short-chain dehydrogenases/reductases (SDR) family.</text>
</comment>
<proteinExistence type="inferred from homology"/>
<evidence type="ECO:0000313" key="5">
    <source>
        <dbReference type="Proteomes" id="UP000321328"/>
    </source>
</evidence>
<dbReference type="Proteomes" id="UP000321328">
    <property type="component" value="Unassembled WGS sequence"/>
</dbReference>
<dbReference type="Pfam" id="PF13561">
    <property type="entry name" value="adh_short_C2"/>
    <property type="match status" value="1"/>
</dbReference>
<name>A0A511CW88_9PSEU</name>
<protein>
    <submittedName>
        <fullName evidence="4">Beta-ketoacyl-ACP reductase</fullName>
    </submittedName>
</protein>
<keyword evidence="2" id="KW-0560">Oxidoreductase</keyword>
<dbReference type="PANTHER" id="PTHR42760:SF133">
    <property type="entry name" value="3-OXOACYL-[ACYL-CARRIER-PROTEIN] REDUCTASE"/>
    <property type="match status" value="1"/>
</dbReference>
<dbReference type="STRING" id="1123024.GCA_000423625_02243"/>
<comment type="caution">
    <text evidence="4">The sequence shown here is derived from an EMBL/GenBank/DDBJ whole genome shotgun (WGS) entry which is preliminary data.</text>
</comment>
<dbReference type="PRINTS" id="PR00081">
    <property type="entry name" value="GDHRDH"/>
</dbReference>
<dbReference type="AlphaFoldDB" id="A0A511CW88"/>
<reference evidence="4 5" key="1">
    <citation type="submission" date="2019-07" db="EMBL/GenBank/DDBJ databases">
        <title>Whole genome shotgun sequence of Pseudonocardia asaccharolytica NBRC 16224.</title>
        <authorList>
            <person name="Hosoyama A."/>
            <person name="Uohara A."/>
            <person name="Ohji S."/>
            <person name="Ichikawa N."/>
        </authorList>
    </citation>
    <scope>NUCLEOTIDE SEQUENCE [LARGE SCALE GENOMIC DNA]</scope>
    <source>
        <strain evidence="4 5">NBRC 16224</strain>
    </source>
</reference>
<dbReference type="InterPro" id="IPR036291">
    <property type="entry name" value="NAD(P)-bd_dom_sf"/>
</dbReference>
<evidence type="ECO:0000256" key="2">
    <source>
        <dbReference type="ARBA" id="ARBA00023002"/>
    </source>
</evidence>
<sequence length="249" mass="25514">MGRTWVVTGGSRGIGRAVVDRALAEGDTVHVLARSVDRKSWPAVVRERVLPVPVDITDPDSVAAAFVTVEQTTGSIDVLVNSAGVHRGGRIDQLTDATWGQVLATNLTGAFTAVRAARPLLSAGSAVINIGAVVGLRGYPGDAAYGAAKAGLYGLTQTLAMELAPHGIRVNLVIPGFVDTTMTAGLTDVSRATIVDGIPLGRPGRPEEIADVVWAVAGASYMTGSTVAVDGGLLASFGAPPRGGRETPR</sequence>
<dbReference type="FunFam" id="3.40.50.720:FF:000084">
    <property type="entry name" value="Short-chain dehydrogenase reductase"/>
    <property type="match status" value="1"/>
</dbReference>
<dbReference type="InterPro" id="IPR057326">
    <property type="entry name" value="KR_dom"/>
</dbReference>
<dbReference type="InterPro" id="IPR002347">
    <property type="entry name" value="SDR_fam"/>
</dbReference>
<organism evidence="4 5">
    <name type="scientific">Pseudonocardia asaccharolytica DSM 44247 = NBRC 16224</name>
    <dbReference type="NCBI Taxonomy" id="1123024"/>
    <lineage>
        <taxon>Bacteria</taxon>
        <taxon>Bacillati</taxon>
        <taxon>Actinomycetota</taxon>
        <taxon>Actinomycetes</taxon>
        <taxon>Pseudonocardiales</taxon>
        <taxon>Pseudonocardiaceae</taxon>
        <taxon>Pseudonocardia</taxon>
    </lineage>
</organism>
<dbReference type="EMBL" id="BJVI01000004">
    <property type="protein sequence ID" value="GEL16830.1"/>
    <property type="molecule type" value="Genomic_DNA"/>
</dbReference>
<dbReference type="Gene3D" id="3.40.50.720">
    <property type="entry name" value="NAD(P)-binding Rossmann-like Domain"/>
    <property type="match status" value="1"/>
</dbReference>
<dbReference type="SMART" id="SM00822">
    <property type="entry name" value="PKS_KR"/>
    <property type="match status" value="1"/>
</dbReference>